<dbReference type="EC" id="3.1.11.6" evidence="5"/>
<dbReference type="GO" id="GO:0005737">
    <property type="term" value="C:cytoplasm"/>
    <property type="evidence" value="ECO:0007669"/>
    <property type="project" value="UniProtKB-SubCell"/>
</dbReference>
<dbReference type="RefSeq" id="WP_050004203.1">
    <property type="nucleotide sequence ID" value="NZ_DAWBJP010000004.1"/>
</dbReference>
<comment type="similarity">
    <text evidence="5 6">Belongs to the XseA family.</text>
</comment>
<dbReference type="HAMAP" id="MF_00378">
    <property type="entry name" value="Exonuc_7_L"/>
    <property type="match status" value="1"/>
</dbReference>
<comment type="catalytic activity">
    <reaction evidence="5 6">
        <text>Exonucleolytic cleavage in either 5'- to 3'- or 3'- to 5'-direction to yield nucleoside 5'-phosphates.</text>
        <dbReference type="EC" id="3.1.11.6"/>
    </reaction>
</comment>
<dbReference type="Pfam" id="PF13742">
    <property type="entry name" value="tRNA_anti_2"/>
    <property type="match status" value="1"/>
</dbReference>
<evidence type="ECO:0000313" key="9">
    <source>
        <dbReference type="EMBL" id="KJF41375.1"/>
    </source>
</evidence>
<keyword evidence="4 5" id="KW-0269">Exonuclease</keyword>
<dbReference type="PANTHER" id="PTHR30008">
    <property type="entry name" value="EXODEOXYRIBONUCLEASE 7 LARGE SUBUNIT"/>
    <property type="match status" value="1"/>
</dbReference>
<evidence type="ECO:0000256" key="1">
    <source>
        <dbReference type="ARBA" id="ARBA00022490"/>
    </source>
</evidence>
<proteinExistence type="inferred from homology"/>
<evidence type="ECO:0000256" key="6">
    <source>
        <dbReference type="RuleBase" id="RU004355"/>
    </source>
</evidence>
<dbReference type="EMBL" id="JXXK01000001">
    <property type="protein sequence ID" value="KJF41375.1"/>
    <property type="molecule type" value="Genomic_DNA"/>
</dbReference>
<dbReference type="GO" id="GO:0006308">
    <property type="term" value="P:DNA catabolic process"/>
    <property type="evidence" value="ECO:0007669"/>
    <property type="project" value="UniProtKB-UniRule"/>
</dbReference>
<feature type="domain" description="Exonuclease VII large subunit C-terminal" evidence="7">
    <location>
        <begin position="124"/>
        <end position="299"/>
    </location>
</feature>
<dbReference type="InterPro" id="IPR025824">
    <property type="entry name" value="OB-fold_nuc-bd_dom"/>
</dbReference>
<dbReference type="InterPro" id="IPR003753">
    <property type="entry name" value="Exonuc_VII_L"/>
</dbReference>
<evidence type="ECO:0000256" key="2">
    <source>
        <dbReference type="ARBA" id="ARBA00022722"/>
    </source>
</evidence>
<protein>
    <recommendedName>
        <fullName evidence="5">Exodeoxyribonuclease 7 large subunit</fullName>
        <ecNumber evidence="5">3.1.11.6</ecNumber>
    </recommendedName>
    <alternativeName>
        <fullName evidence="5">Exodeoxyribonuclease VII large subunit</fullName>
        <shortName evidence="5">Exonuclease VII large subunit</shortName>
    </alternativeName>
</protein>
<dbReference type="GO" id="GO:0008855">
    <property type="term" value="F:exodeoxyribonuclease VII activity"/>
    <property type="evidence" value="ECO:0007669"/>
    <property type="project" value="UniProtKB-UniRule"/>
</dbReference>
<dbReference type="PATRIC" id="fig|1550024.3.peg.156"/>
<dbReference type="AlphaFoldDB" id="A0A0D8J341"/>
<dbReference type="PANTHER" id="PTHR30008:SF0">
    <property type="entry name" value="EXODEOXYRIBONUCLEASE 7 LARGE SUBUNIT"/>
    <property type="match status" value="1"/>
</dbReference>
<reference evidence="9" key="1">
    <citation type="submission" date="2015-02" db="EMBL/GenBank/DDBJ databases">
        <title>A novel member of the family Ruminococcaceae isolated from human feces.</title>
        <authorList>
            <person name="Shkoporov A.N."/>
            <person name="Chaplin A.V."/>
            <person name="Motuzova O.V."/>
            <person name="Kafarskaia L.I."/>
            <person name="Khokhlova E.V."/>
            <person name="Efimov B.A."/>
        </authorList>
    </citation>
    <scope>NUCLEOTIDE SEQUENCE [LARGE SCALE GENOMIC DNA]</scope>
    <source>
        <strain evidence="9">585-1</strain>
    </source>
</reference>
<accession>A0A0D8J341</accession>
<keyword evidence="10" id="KW-1185">Reference proteome</keyword>
<evidence type="ECO:0000259" key="7">
    <source>
        <dbReference type="Pfam" id="PF02601"/>
    </source>
</evidence>
<evidence type="ECO:0000259" key="8">
    <source>
        <dbReference type="Pfam" id="PF13742"/>
    </source>
</evidence>
<comment type="subunit">
    <text evidence="5">Heterooligomer composed of large and small subunits.</text>
</comment>
<dbReference type="GO" id="GO:0003676">
    <property type="term" value="F:nucleic acid binding"/>
    <property type="evidence" value="ECO:0007669"/>
    <property type="project" value="InterPro"/>
</dbReference>
<dbReference type="Proteomes" id="UP000032483">
    <property type="component" value="Unassembled WGS sequence"/>
</dbReference>
<evidence type="ECO:0000256" key="3">
    <source>
        <dbReference type="ARBA" id="ARBA00022801"/>
    </source>
</evidence>
<keyword evidence="1 5" id="KW-0963">Cytoplasm</keyword>
<keyword evidence="3 5" id="KW-0378">Hydrolase</keyword>
<comment type="subcellular location">
    <subcellularLocation>
        <location evidence="5 6">Cytoplasm</location>
    </subcellularLocation>
</comment>
<comment type="function">
    <text evidence="5">Bidirectionally degrades single-stranded DNA into large acid-insoluble oligonucleotides, which are then degraded further into small acid-soluble oligonucleotides.</text>
</comment>
<evidence type="ECO:0000256" key="5">
    <source>
        <dbReference type="HAMAP-Rule" id="MF_00378"/>
    </source>
</evidence>
<keyword evidence="2 5" id="KW-0540">Nuclease</keyword>
<evidence type="ECO:0000313" key="10">
    <source>
        <dbReference type="Proteomes" id="UP000032483"/>
    </source>
</evidence>
<sequence length="403" mass="44289">MANVITVTALNRYVKTLLERDSVLTDVALRGEISNFTNHYKTGHFYFSLKDEQCSVKAVMFRRDAQNLAFMPQNGMRVIVRCRISLFERDGAFQVYVEDMFPDGIGAMQMAFEQLKEKLDKEGLFAPEHKKPLPAMPKCVGLVTSKTGAALQDILNVTQRRYPIARFLLYSVTVQGNEAAPEIANAITRLDKGGRVDVIIVARGGGSREDLWVFNNESIARAAFASSTPVVSAVGHEIDFSILDFVADLRAPTPSAAAELVMPDMEAELREIRRSYSNICKEIQNRLQLCYNRVRDIEAAPQLAAARSLPLGLLRELSEKADAARAAMHGKMDAAKGRVAHAAMLCGSLSPYSVLARGYSIARKAGSVLKSSADASEGDRVEVQLAAGRLSCRVETIITEEEL</sequence>
<dbReference type="NCBIfam" id="TIGR00237">
    <property type="entry name" value="xseA"/>
    <property type="match status" value="1"/>
</dbReference>
<dbReference type="GO" id="GO:0009318">
    <property type="term" value="C:exodeoxyribonuclease VII complex"/>
    <property type="evidence" value="ECO:0007669"/>
    <property type="project" value="UniProtKB-UniRule"/>
</dbReference>
<evidence type="ECO:0000256" key="4">
    <source>
        <dbReference type="ARBA" id="ARBA00022839"/>
    </source>
</evidence>
<gene>
    <name evidence="5" type="primary">xseA</name>
    <name evidence="9" type="ORF">TQ39_00700</name>
</gene>
<dbReference type="Pfam" id="PF02601">
    <property type="entry name" value="Exonuc_VII_L"/>
    <property type="match status" value="2"/>
</dbReference>
<name>A0A0D8J341_9FIRM</name>
<dbReference type="CDD" id="cd04489">
    <property type="entry name" value="ExoVII_LU_OBF"/>
    <property type="match status" value="1"/>
</dbReference>
<feature type="domain" description="Exonuclease VII large subunit C-terminal" evidence="7">
    <location>
        <begin position="316"/>
        <end position="392"/>
    </location>
</feature>
<feature type="domain" description="OB-fold nucleic acid binding" evidence="8">
    <location>
        <begin position="5"/>
        <end position="100"/>
    </location>
</feature>
<dbReference type="InterPro" id="IPR020579">
    <property type="entry name" value="Exonuc_VII_lsu_C"/>
</dbReference>
<organism evidence="9 10">
    <name type="scientific">Ruthenibacterium lactatiformans</name>
    <dbReference type="NCBI Taxonomy" id="1550024"/>
    <lineage>
        <taxon>Bacteria</taxon>
        <taxon>Bacillati</taxon>
        <taxon>Bacillota</taxon>
        <taxon>Clostridia</taxon>
        <taxon>Eubacteriales</taxon>
        <taxon>Oscillospiraceae</taxon>
        <taxon>Ruthenibacterium</taxon>
    </lineage>
</organism>
<dbReference type="GeneID" id="42855155"/>
<comment type="caution">
    <text evidence="9">The sequence shown here is derived from an EMBL/GenBank/DDBJ whole genome shotgun (WGS) entry which is preliminary data.</text>
</comment>